<protein>
    <submittedName>
        <fullName evidence="3">Uncharacterized protein</fullName>
    </submittedName>
</protein>
<feature type="region of interest" description="Disordered" evidence="1">
    <location>
        <begin position="1"/>
        <end position="23"/>
    </location>
</feature>
<evidence type="ECO:0000313" key="3">
    <source>
        <dbReference type="EMBL" id="PHT27957.1"/>
    </source>
</evidence>
<reference evidence="4" key="2">
    <citation type="journal article" date="2017" name="J. Anim. Genet.">
        <title>Multiple reference genome sequences of hot pepper reveal the massive evolution of plant disease resistance genes by retroduplication.</title>
        <authorList>
            <person name="Kim S."/>
            <person name="Park J."/>
            <person name="Yeom S.-I."/>
            <person name="Kim Y.-M."/>
            <person name="Seo E."/>
            <person name="Kim K.-T."/>
            <person name="Kim M.-S."/>
            <person name="Lee J.M."/>
            <person name="Cheong K."/>
            <person name="Shin H.-S."/>
            <person name="Kim S.-B."/>
            <person name="Han K."/>
            <person name="Lee J."/>
            <person name="Park M."/>
            <person name="Lee H.-A."/>
            <person name="Lee H.-Y."/>
            <person name="Lee Y."/>
            <person name="Oh S."/>
            <person name="Lee J.H."/>
            <person name="Choi E."/>
            <person name="Choi E."/>
            <person name="Lee S.E."/>
            <person name="Jeon J."/>
            <person name="Kim H."/>
            <person name="Choi G."/>
            <person name="Song H."/>
            <person name="Lee J."/>
            <person name="Lee S.-C."/>
            <person name="Kwon J.-K."/>
            <person name="Lee H.-Y."/>
            <person name="Koo N."/>
            <person name="Hong Y."/>
            <person name="Kim R.W."/>
            <person name="Kang W.-H."/>
            <person name="Huh J.H."/>
            <person name="Kang B.-C."/>
            <person name="Yang T.-J."/>
            <person name="Lee Y.-H."/>
            <person name="Bennetzen J.L."/>
            <person name="Choi D."/>
        </authorList>
    </citation>
    <scope>NUCLEOTIDE SEQUENCE [LARGE SCALE GENOMIC DNA]</scope>
    <source>
        <strain evidence="4">cv. PBC81</strain>
    </source>
</reference>
<feature type="transmembrane region" description="Helical" evidence="2">
    <location>
        <begin position="88"/>
        <end position="106"/>
    </location>
</feature>
<dbReference type="EMBL" id="MLFT02000284">
    <property type="protein sequence ID" value="PHT27957.1"/>
    <property type="molecule type" value="Genomic_DNA"/>
</dbReference>
<feature type="compositionally biased region" description="Polar residues" evidence="1">
    <location>
        <begin position="14"/>
        <end position="23"/>
    </location>
</feature>
<keyword evidence="2" id="KW-0812">Transmembrane</keyword>
<comment type="caution">
    <text evidence="3">The sequence shown here is derived from an EMBL/GenBank/DDBJ whole genome shotgun (WGS) entry which is preliminary data.</text>
</comment>
<reference evidence="3 4" key="1">
    <citation type="journal article" date="2017" name="Genome Biol.">
        <title>New reference genome sequences of hot pepper reveal the massive evolution of plant disease-resistance genes by retroduplication.</title>
        <authorList>
            <person name="Kim S."/>
            <person name="Park J."/>
            <person name="Yeom S.I."/>
            <person name="Kim Y.M."/>
            <person name="Seo E."/>
            <person name="Kim K.T."/>
            <person name="Kim M.S."/>
            <person name="Lee J.M."/>
            <person name="Cheong K."/>
            <person name="Shin H.S."/>
            <person name="Kim S.B."/>
            <person name="Han K."/>
            <person name="Lee J."/>
            <person name="Park M."/>
            <person name="Lee H.A."/>
            <person name="Lee H.Y."/>
            <person name="Lee Y."/>
            <person name="Oh S."/>
            <person name="Lee J.H."/>
            <person name="Choi E."/>
            <person name="Choi E."/>
            <person name="Lee S.E."/>
            <person name="Jeon J."/>
            <person name="Kim H."/>
            <person name="Choi G."/>
            <person name="Song H."/>
            <person name="Lee J."/>
            <person name="Lee S.C."/>
            <person name="Kwon J.K."/>
            <person name="Lee H.Y."/>
            <person name="Koo N."/>
            <person name="Hong Y."/>
            <person name="Kim R.W."/>
            <person name="Kang W.H."/>
            <person name="Huh J.H."/>
            <person name="Kang B.C."/>
            <person name="Yang T.J."/>
            <person name="Lee Y.H."/>
            <person name="Bennetzen J.L."/>
            <person name="Choi D."/>
        </authorList>
    </citation>
    <scope>NUCLEOTIDE SEQUENCE [LARGE SCALE GENOMIC DNA]</scope>
    <source>
        <strain evidence="4">cv. PBC81</strain>
    </source>
</reference>
<dbReference type="AlphaFoldDB" id="A0A2G2V4T2"/>
<evidence type="ECO:0000256" key="1">
    <source>
        <dbReference type="SAM" id="MobiDB-lite"/>
    </source>
</evidence>
<keyword evidence="4" id="KW-1185">Reference proteome</keyword>
<evidence type="ECO:0000256" key="2">
    <source>
        <dbReference type="SAM" id="Phobius"/>
    </source>
</evidence>
<accession>A0A2G2V4T2</accession>
<dbReference type="OrthoDB" id="753880at2759"/>
<gene>
    <name evidence="3" type="ORF">CQW23_32437</name>
</gene>
<proteinExistence type="predicted"/>
<sequence>MGPNHLQGKKKFSVPSSSKDTSKCINEQINRSKYGETGVPCALDDIFEQYKNTIKGNQDVSAPKDSGEVSISITDDVRTSRKRGLTEAFMISSLVLIFFGNIHFRVSELVPVTNIDAQ</sequence>
<keyword evidence="2" id="KW-1133">Transmembrane helix</keyword>
<keyword evidence="2" id="KW-0472">Membrane</keyword>
<evidence type="ECO:0000313" key="4">
    <source>
        <dbReference type="Proteomes" id="UP000224567"/>
    </source>
</evidence>
<name>A0A2G2V4T2_CAPBA</name>
<organism evidence="3 4">
    <name type="scientific">Capsicum baccatum</name>
    <name type="common">Peruvian pepper</name>
    <dbReference type="NCBI Taxonomy" id="33114"/>
    <lineage>
        <taxon>Eukaryota</taxon>
        <taxon>Viridiplantae</taxon>
        <taxon>Streptophyta</taxon>
        <taxon>Embryophyta</taxon>
        <taxon>Tracheophyta</taxon>
        <taxon>Spermatophyta</taxon>
        <taxon>Magnoliopsida</taxon>
        <taxon>eudicotyledons</taxon>
        <taxon>Gunneridae</taxon>
        <taxon>Pentapetalae</taxon>
        <taxon>asterids</taxon>
        <taxon>lamiids</taxon>
        <taxon>Solanales</taxon>
        <taxon>Solanaceae</taxon>
        <taxon>Solanoideae</taxon>
        <taxon>Capsiceae</taxon>
        <taxon>Capsicum</taxon>
    </lineage>
</organism>
<dbReference type="Proteomes" id="UP000224567">
    <property type="component" value="Unassembled WGS sequence"/>
</dbReference>